<dbReference type="EMBL" id="JAZGQO010000005">
    <property type="protein sequence ID" value="KAK6186811.1"/>
    <property type="molecule type" value="Genomic_DNA"/>
</dbReference>
<dbReference type="AlphaFoldDB" id="A0AAN8JZN0"/>
<accession>A0AAN8JZN0</accession>
<sequence length="165" mass="18766">MSFCTDIGFNVESVFSDIKPNVRKLNNGAILEIMTYGKTKEISTKAIVKTLCDMCKIDSANVEACIAKINRVIQTDKKKRFDTKNEYRLEPFHIPVSSITTTRPVQESPTIQKLPQEKHETLGNVKEANRGLKRKLQRREDSLERKVSSNTLKLEQVIESVGKKV</sequence>
<proteinExistence type="predicted"/>
<organism evidence="1 2">
    <name type="scientific">Patella caerulea</name>
    <name type="common">Rayed Mediterranean limpet</name>
    <dbReference type="NCBI Taxonomy" id="87958"/>
    <lineage>
        <taxon>Eukaryota</taxon>
        <taxon>Metazoa</taxon>
        <taxon>Spiralia</taxon>
        <taxon>Lophotrochozoa</taxon>
        <taxon>Mollusca</taxon>
        <taxon>Gastropoda</taxon>
        <taxon>Patellogastropoda</taxon>
        <taxon>Patelloidea</taxon>
        <taxon>Patellidae</taxon>
        <taxon>Patella</taxon>
    </lineage>
</organism>
<evidence type="ECO:0000313" key="2">
    <source>
        <dbReference type="Proteomes" id="UP001347796"/>
    </source>
</evidence>
<gene>
    <name evidence="1" type="ORF">SNE40_006082</name>
</gene>
<evidence type="ECO:0000313" key="1">
    <source>
        <dbReference type="EMBL" id="KAK6186811.1"/>
    </source>
</evidence>
<reference evidence="1 2" key="1">
    <citation type="submission" date="2024-01" db="EMBL/GenBank/DDBJ databases">
        <title>The genome of the rayed Mediterranean limpet Patella caerulea (Linnaeus, 1758).</title>
        <authorList>
            <person name="Anh-Thu Weber A."/>
            <person name="Halstead-Nussloch G."/>
        </authorList>
    </citation>
    <scope>NUCLEOTIDE SEQUENCE [LARGE SCALE GENOMIC DNA]</scope>
    <source>
        <strain evidence="1">AATW-2023a</strain>
        <tissue evidence="1">Whole specimen</tissue>
    </source>
</reference>
<comment type="caution">
    <text evidence="1">The sequence shown here is derived from an EMBL/GenBank/DDBJ whole genome shotgun (WGS) entry which is preliminary data.</text>
</comment>
<dbReference type="Proteomes" id="UP001347796">
    <property type="component" value="Unassembled WGS sequence"/>
</dbReference>
<keyword evidence="2" id="KW-1185">Reference proteome</keyword>
<protein>
    <submittedName>
        <fullName evidence="1">Uncharacterized protein</fullName>
    </submittedName>
</protein>
<name>A0AAN8JZN0_PATCE</name>